<dbReference type="Proteomes" id="UP000002217">
    <property type="component" value="Chromosome"/>
</dbReference>
<dbReference type="EMBL" id="CP001720">
    <property type="protein sequence ID" value="ACV64776.1"/>
    <property type="molecule type" value="Genomic_DNA"/>
</dbReference>
<evidence type="ECO:0000313" key="2">
    <source>
        <dbReference type="EMBL" id="ACV64776.1"/>
    </source>
</evidence>
<accession>C8VYQ5</accession>
<dbReference type="STRING" id="485916.Dtox_4106"/>
<evidence type="ECO:0000259" key="1">
    <source>
        <dbReference type="Pfam" id="PF05239"/>
    </source>
</evidence>
<protein>
    <submittedName>
        <fullName evidence="2">Sporulation protein, YlmC/YmxH family</fullName>
    </submittedName>
</protein>
<proteinExistence type="predicted"/>
<dbReference type="AlphaFoldDB" id="C8VYQ5"/>
<dbReference type="PANTHER" id="PTHR40061">
    <property type="entry name" value="SPORULATION PROTEIN YLMC-RELATED"/>
    <property type="match status" value="1"/>
</dbReference>
<dbReference type="PANTHER" id="PTHR40061:SF1">
    <property type="entry name" value="SPORULATION PROTEIN YLMC-RELATED"/>
    <property type="match status" value="1"/>
</dbReference>
<dbReference type="InterPro" id="IPR027275">
    <property type="entry name" value="PRC-brl_dom"/>
</dbReference>
<name>C8VYQ5_DESAS</name>
<dbReference type="KEGG" id="dae:Dtox_4106"/>
<reference evidence="2 3" key="1">
    <citation type="journal article" date="2009" name="Stand. Genomic Sci.">
        <title>Complete genome sequence of Desulfotomaculum acetoxidans type strain (5575).</title>
        <authorList>
            <person name="Spring S."/>
            <person name="Lapidus A."/>
            <person name="Schroder M."/>
            <person name="Gleim D."/>
            <person name="Sims D."/>
            <person name="Meincke L."/>
            <person name="Glavina Del Rio T."/>
            <person name="Tice H."/>
            <person name="Copeland A."/>
            <person name="Cheng J.F."/>
            <person name="Lucas S."/>
            <person name="Chen F."/>
            <person name="Nolan M."/>
            <person name="Bruce D."/>
            <person name="Goodwin L."/>
            <person name="Pitluck S."/>
            <person name="Ivanova N."/>
            <person name="Mavromatis K."/>
            <person name="Mikhailova N."/>
            <person name="Pati A."/>
            <person name="Chen A."/>
            <person name="Palaniappan K."/>
            <person name="Land M."/>
            <person name="Hauser L."/>
            <person name="Chang Y.J."/>
            <person name="Jeffries C.D."/>
            <person name="Chain P."/>
            <person name="Saunders E."/>
            <person name="Brettin T."/>
            <person name="Detter J.C."/>
            <person name="Goker M."/>
            <person name="Bristow J."/>
            <person name="Eisen J.A."/>
            <person name="Markowitz V."/>
            <person name="Hugenholtz P."/>
            <person name="Kyrpides N.C."/>
            <person name="Klenk H.P."/>
            <person name="Han C."/>
        </authorList>
    </citation>
    <scope>NUCLEOTIDE SEQUENCE [LARGE SCALE GENOMIC DNA]</scope>
    <source>
        <strain evidence="3">ATCC 49208 / DSM 771 / VKM B-1644</strain>
    </source>
</reference>
<organism evidence="2 3">
    <name type="scientific">Desulfofarcimen acetoxidans (strain ATCC 49208 / DSM 771 / KCTC 5769 / VKM B-1644 / 5575)</name>
    <name type="common">Desulfotomaculum acetoxidans</name>
    <dbReference type="NCBI Taxonomy" id="485916"/>
    <lineage>
        <taxon>Bacteria</taxon>
        <taxon>Bacillati</taxon>
        <taxon>Bacillota</taxon>
        <taxon>Clostridia</taxon>
        <taxon>Eubacteriales</taxon>
        <taxon>Peptococcaceae</taxon>
        <taxon>Desulfofarcimen</taxon>
    </lineage>
</organism>
<dbReference type="HOGENOM" id="CLU_161336_0_1_9"/>
<dbReference type="Pfam" id="PF05239">
    <property type="entry name" value="PRC"/>
    <property type="match status" value="1"/>
</dbReference>
<sequence>MFKISDLARRDIINLSDGSRLGPVKDIHIDSAAGNVVALVLKTPKKKYMGLMSAGQDIVVPWDKIRKIGVDAVLVDVDAWQKK</sequence>
<gene>
    <name evidence="2" type="ordered locus">Dtox_4106</name>
</gene>
<dbReference type="InterPro" id="IPR011033">
    <property type="entry name" value="PRC_barrel-like_sf"/>
</dbReference>
<dbReference type="RefSeq" id="WP_015759446.1">
    <property type="nucleotide sequence ID" value="NC_013216.1"/>
</dbReference>
<feature type="domain" description="PRC-barrel" evidence="1">
    <location>
        <begin position="1"/>
        <end position="78"/>
    </location>
</feature>
<dbReference type="NCBIfam" id="TIGR02888">
    <property type="entry name" value="spore_YlmC_YmxH"/>
    <property type="match status" value="1"/>
</dbReference>
<dbReference type="OrthoDB" id="6024937at2"/>
<keyword evidence="3" id="KW-1185">Reference proteome</keyword>
<dbReference type="InterPro" id="IPR014238">
    <property type="entry name" value="Spore_YlmC/YmxH"/>
</dbReference>
<evidence type="ECO:0000313" key="3">
    <source>
        <dbReference type="Proteomes" id="UP000002217"/>
    </source>
</evidence>
<dbReference type="Gene3D" id="2.30.30.240">
    <property type="entry name" value="PRC-barrel domain"/>
    <property type="match status" value="1"/>
</dbReference>
<dbReference type="eggNOG" id="COG1873">
    <property type="taxonomic scope" value="Bacteria"/>
</dbReference>
<dbReference type="SUPFAM" id="SSF50346">
    <property type="entry name" value="PRC-barrel domain"/>
    <property type="match status" value="1"/>
</dbReference>